<reference evidence="2" key="1">
    <citation type="submission" date="2020-06" db="EMBL/GenBank/DDBJ databases">
        <authorList>
            <person name="Li T."/>
            <person name="Hu X."/>
            <person name="Zhang T."/>
            <person name="Song X."/>
            <person name="Zhang H."/>
            <person name="Dai N."/>
            <person name="Sheng W."/>
            <person name="Hou X."/>
            <person name="Wei L."/>
        </authorList>
    </citation>
    <scope>NUCLEOTIDE SEQUENCE</scope>
    <source>
        <strain evidence="2">KEN1</strain>
        <tissue evidence="2">Leaf</tissue>
    </source>
</reference>
<accession>A0AAW2WU30</accession>
<dbReference type="AlphaFoldDB" id="A0AAW2WU30"/>
<dbReference type="EMBL" id="JACGWN010000007">
    <property type="protein sequence ID" value="KAL0444888.1"/>
    <property type="molecule type" value="Genomic_DNA"/>
</dbReference>
<evidence type="ECO:0000256" key="1">
    <source>
        <dbReference type="SAM" id="MobiDB-lite"/>
    </source>
</evidence>
<feature type="region of interest" description="Disordered" evidence="1">
    <location>
        <begin position="43"/>
        <end position="73"/>
    </location>
</feature>
<gene>
    <name evidence="2" type="ORF">Slati_2211500</name>
</gene>
<evidence type="ECO:0000313" key="2">
    <source>
        <dbReference type="EMBL" id="KAL0444888.1"/>
    </source>
</evidence>
<sequence length="73" mass="7615">MGLKSVTPCGAATLGIRAKRVAFTCLSSFPVIKKSCTALVSSSPMTGQAALKKPDENRPVPVPCPHQYQTGPS</sequence>
<proteinExistence type="predicted"/>
<reference evidence="2" key="2">
    <citation type="journal article" date="2024" name="Plant">
        <title>Genomic evolution and insights into agronomic trait innovations of Sesamum species.</title>
        <authorList>
            <person name="Miao H."/>
            <person name="Wang L."/>
            <person name="Qu L."/>
            <person name="Liu H."/>
            <person name="Sun Y."/>
            <person name="Le M."/>
            <person name="Wang Q."/>
            <person name="Wei S."/>
            <person name="Zheng Y."/>
            <person name="Lin W."/>
            <person name="Duan Y."/>
            <person name="Cao H."/>
            <person name="Xiong S."/>
            <person name="Wang X."/>
            <person name="Wei L."/>
            <person name="Li C."/>
            <person name="Ma Q."/>
            <person name="Ju M."/>
            <person name="Zhao R."/>
            <person name="Li G."/>
            <person name="Mu C."/>
            <person name="Tian Q."/>
            <person name="Mei H."/>
            <person name="Zhang T."/>
            <person name="Gao T."/>
            <person name="Zhang H."/>
        </authorList>
    </citation>
    <scope>NUCLEOTIDE SEQUENCE</scope>
    <source>
        <strain evidence="2">KEN1</strain>
    </source>
</reference>
<comment type="caution">
    <text evidence="2">The sequence shown here is derived from an EMBL/GenBank/DDBJ whole genome shotgun (WGS) entry which is preliminary data.</text>
</comment>
<organism evidence="2">
    <name type="scientific">Sesamum latifolium</name>
    <dbReference type="NCBI Taxonomy" id="2727402"/>
    <lineage>
        <taxon>Eukaryota</taxon>
        <taxon>Viridiplantae</taxon>
        <taxon>Streptophyta</taxon>
        <taxon>Embryophyta</taxon>
        <taxon>Tracheophyta</taxon>
        <taxon>Spermatophyta</taxon>
        <taxon>Magnoliopsida</taxon>
        <taxon>eudicotyledons</taxon>
        <taxon>Gunneridae</taxon>
        <taxon>Pentapetalae</taxon>
        <taxon>asterids</taxon>
        <taxon>lamiids</taxon>
        <taxon>Lamiales</taxon>
        <taxon>Pedaliaceae</taxon>
        <taxon>Sesamum</taxon>
    </lineage>
</organism>
<protein>
    <submittedName>
        <fullName evidence="2">Uncharacterized protein</fullName>
    </submittedName>
</protein>
<name>A0AAW2WU30_9LAMI</name>